<evidence type="ECO:0000256" key="1">
    <source>
        <dbReference type="ARBA" id="ARBA00004651"/>
    </source>
</evidence>
<keyword evidence="10" id="KW-1185">Reference proteome</keyword>
<reference evidence="9 10" key="1">
    <citation type="submission" date="2019-06" db="EMBL/GenBank/DDBJ databases">
        <title>Sequencing the genomes of 1000 actinobacteria strains.</title>
        <authorList>
            <person name="Klenk H.-P."/>
        </authorList>
    </citation>
    <scope>NUCLEOTIDE SEQUENCE [LARGE SCALE GENOMIC DNA]</scope>
    <source>
        <strain evidence="9 10">DSM 8251</strain>
    </source>
</reference>
<feature type="transmembrane region" description="Helical" evidence="8">
    <location>
        <begin position="300"/>
        <end position="324"/>
    </location>
</feature>
<evidence type="ECO:0000256" key="4">
    <source>
        <dbReference type="ARBA" id="ARBA00022475"/>
    </source>
</evidence>
<dbReference type="SUPFAM" id="SSF81345">
    <property type="entry name" value="ABC transporter involved in vitamin B12 uptake, BtuC"/>
    <property type="match status" value="1"/>
</dbReference>
<evidence type="ECO:0000256" key="6">
    <source>
        <dbReference type="ARBA" id="ARBA00022989"/>
    </source>
</evidence>
<comment type="caution">
    <text evidence="9">The sequence shown here is derived from an EMBL/GenBank/DDBJ whole genome shotgun (WGS) entry which is preliminary data.</text>
</comment>
<evidence type="ECO:0000313" key="9">
    <source>
        <dbReference type="EMBL" id="TQL62501.1"/>
    </source>
</evidence>
<evidence type="ECO:0000256" key="5">
    <source>
        <dbReference type="ARBA" id="ARBA00022692"/>
    </source>
</evidence>
<feature type="transmembrane region" description="Helical" evidence="8">
    <location>
        <begin position="145"/>
        <end position="168"/>
    </location>
</feature>
<feature type="transmembrane region" description="Helical" evidence="8">
    <location>
        <begin position="90"/>
        <end position="111"/>
    </location>
</feature>
<dbReference type="EMBL" id="VFOR01000001">
    <property type="protein sequence ID" value="TQL62501.1"/>
    <property type="molecule type" value="Genomic_DNA"/>
</dbReference>
<evidence type="ECO:0000313" key="10">
    <source>
        <dbReference type="Proteomes" id="UP000316196"/>
    </source>
</evidence>
<evidence type="ECO:0000256" key="7">
    <source>
        <dbReference type="ARBA" id="ARBA00023136"/>
    </source>
</evidence>
<evidence type="ECO:0000256" key="3">
    <source>
        <dbReference type="ARBA" id="ARBA00022448"/>
    </source>
</evidence>
<dbReference type="InterPro" id="IPR037294">
    <property type="entry name" value="ABC_BtuC-like"/>
</dbReference>
<evidence type="ECO:0000256" key="8">
    <source>
        <dbReference type="SAM" id="Phobius"/>
    </source>
</evidence>
<keyword evidence="7 8" id="KW-0472">Membrane</keyword>
<accession>A0A542ZQ54</accession>
<dbReference type="GO" id="GO:0033214">
    <property type="term" value="P:siderophore-iron import into cell"/>
    <property type="evidence" value="ECO:0007669"/>
    <property type="project" value="TreeGrafter"/>
</dbReference>
<keyword evidence="4" id="KW-1003">Cell membrane</keyword>
<dbReference type="Pfam" id="PF01032">
    <property type="entry name" value="FecCD"/>
    <property type="match status" value="1"/>
</dbReference>
<feature type="transmembrane region" description="Helical" evidence="8">
    <location>
        <begin position="58"/>
        <end position="78"/>
    </location>
</feature>
<dbReference type="RefSeq" id="WP_142092336.1">
    <property type="nucleotide sequence ID" value="NZ_BAAAMD010000003.1"/>
</dbReference>
<protein>
    <submittedName>
        <fullName evidence="9">Iron complex transport system permease protein</fullName>
    </submittedName>
</protein>
<comment type="similarity">
    <text evidence="2">Belongs to the binding-protein-dependent transport system permease family. FecCD subfamily.</text>
</comment>
<dbReference type="GO" id="GO:0022857">
    <property type="term" value="F:transmembrane transporter activity"/>
    <property type="evidence" value="ECO:0007669"/>
    <property type="project" value="InterPro"/>
</dbReference>
<dbReference type="AlphaFoldDB" id="A0A542ZQ54"/>
<comment type="subcellular location">
    <subcellularLocation>
        <location evidence="1">Cell membrane</location>
        <topology evidence="1">Multi-pass membrane protein</topology>
    </subcellularLocation>
</comment>
<evidence type="ECO:0000256" key="2">
    <source>
        <dbReference type="ARBA" id="ARBA00007935"/>
    </source>
</evidence>
<feature type="transmembrane region" description="Helical" evidence="8">
    <location>
        <begin position="180"/>
        <end position="207"/>
    </location>
</feature>
<dbReference type="GO" id="GO:0005886">
    <property type="term" value="C:plasma membrane"/>
    <property type="evidence" value="ECO:0007669"/>
    <property type="project" value="UniProtKB-SubCell"/>
</dbReference>
<dbReference type="PANTHER" id="PTHR30472">
    <property type="entry name" value="FERRIC ENTEROBACTIN TRANSPORT SYSTEM PERMEASE PROTEIN"/>
    <property type="match status" value="1"/>
</dbReference>
<sequence length="330" mass="35277">MTETQTPTTPTPAPPRPGRRIVMLAVAAIVAAAIYLFVNTGGNLAFAMEFRLPKLAALTLVGWSVAVSTVVFHTLTGNRILTPSLMGFDATYALLQTLLVFFLGAVASARIATPVQFLINTGVMMVLATVLFTWLFGAQKRSIHLLVLLGIVIGTVLRSVSTLLQMVMDPENLLVLQGRLFATFTGVDESLLGISAVLVGLISALIWQRRRVLDVMHLGRDLSICLGVAHRRETVYLLFLTAGLVSVSTALVGPILFFGLLVANLAYLVIGDHRHLYTLPAAGLVAIIALIGGQGLLEHVFGLGTVLSVIIEFVGGIVFIVMLIRGRSVA</sequence>
<dbReference type="Proteomes" id="UP000316196">
    <property type="component" value="Unassembled WGS sequence"/>
</dbReference>
<feature type="transmembrane region" description="Helical" evidence="8">
    <location>
        <begin position="276"/>
        <end position="293"/>
    </location>
</feature>
<gene>
    <name evidence="9" type="ORF">FB460_0278</name>
</gene>
<proteinExistence type="inferred from homology"/>
<keyword evidence="5 8" id="KW-0812">Transmembrane</keyword>
<feature type="transmembrane region" description="Helical" evidence="8">
    <location>
        <begin position="237"/>
        <end position="270"/>
    </location>
</feature>
<keyword evidence="3" id="KW-0813">Transport</keyword>
<dbReference type="PANTHER" id="PTHR30472:SF19">
    <property type="entry name" value="PETROBACTIN IMPORT SYSTEM PERMEASE PROTEIN YCLO"/>
    <property type="match status" value="1"/>
</dbReference>
<dbReference type="InterPro" id="IPR000522">
    <property type="entry name" value="ABC_transptr_permease_BtuC"/>
</dbReference>
<feature type="transmembrane region" description="Helical" evidence="8">
    <location>
        <begin position="117"/>
        <end position="138"/>
    </location>
</feature>
<organism evidence="9 10">
    <name type="scientific">Propioniferax innocua</name>
    <dbReference type="NCBI Taxonomy" id="1753"/>
    <lineage>
        <taxon>Bacteria</taxon>
        <taxon>Bacillati</taxon>
        <taxon>Actinomycetota</taxon>
        <taxon>Actinomycetes</taxon>
        <taxon>Propionibacteriales</taxon>
        <taxon>Propionibacteriaceae</taxon>
        <taxon>Propioniferax</taxon>
    </lineage>
</organism>
<feature type="transmembrane region" description="Helical" evidence="8">
    <location>
        <begin position="21"/>
        <end position="38"/>
    </location>
</feature>
<name>A0A542ZQ54_9ACTN</name>
<dbReference type="OrthoDB" id="9796260at2"/>
<keyword evidence="6 8" id="KW-1133">Transmembrane helix</keyword>
<dbReference type="Gene3D" id="1.10.3470.10">
    <property type="entry name" value="ABC transporter involved in vitamin B12 uptake, BtuC"/>
    <property type="match status" value="1"/>
</dbReference>